<dbReference type="PANTHER" id="PTHR43289:SF6">
    <property type="entry name" value="SERINE_THREONINE-PROTEIN KINASE NEKL-3"/>
    <property type="match status" value="1"/>
</dbReference>
<dbReference type="Pfam" id="PF00069">
    <property type="entry name" value="Pkinase"/>
    <property type="match status" value="1"/>
</dbReference>
<evidence type="ECO:0000313" key="8">
    <source>
        <dbReference type="Proteomes" id="UP000295497"/>
    </source>
</evidence>
<feature type="region of interest" description="Disordered" evidence="5">
    <location>
        <begin position="419"/>
        <end position="470"/>
    </location>
</feature>
<evidence type="ECO:0000313" key="7">
    <source>
        <dbReference type="EMBL" id="AUX35693.1"/>
    </source>
</evidence>
<dbReference type="InterPro" id="IPR000719">
    <property type="entry name" value="Prot_kinase_dom"/>
</dbReference>
<dbReference type="EMBL" id="CP012672">
    <property type="protein sequence ID" value="AUX35693.1"/>
    <property type="molecule type" value="Genomic_DNA"/>
</dbReference>
<dbReference type="SUPFAM" id="SSF56112">
    <property type="entry name" value="Protein kinase-like (PK-like)"/>
    <property type="match status" value="1"/>
</dbReference>
<keyword evidence="1" id="KW-0808">Transferase</keyword>
<evidence type="ECO:0000259" key="6">
    <source>
        <dbReference type="PROSITE" id="PS50011"/>
    </source>
</evidence>
<organism evidence="7 8">
    <name type="scientific">Sorangium cellulosum</name>
    <name type="common">Polyangium cellulosum</name>
    <dbReference type="NCBI Taxonomy" id="56"/>
    <lineage>
        <taxon>Bacteria</taxon>
        <taxon>Pseudomonadati</taxon>
        <taxon>Myxococcota</taxon>
        <taxon>Polyangia</taxon>
        <taxon>Polyangiales</taxon>
        <taxon>Polyangiaceae</taxon>
        <taxon>Sorangium</taxon>
    </lineage>
</organism>
<dbReference type="GO" id="GO:0005524">
    <property type="term" value="F:ATP binding"/>
    <property type="evidence" value="ECO:0007669"/>
    <property type="project" value="UniProtKB-KW"/>
</dbReference>
<accession>A0A4P2R196</accession>
<feature type="compositionally biased region" description="Low complexity" evidence="5">
    <location>
        <begin position="435"/>
        <end position="453"/>
    </location>
</feature>
<evidence type="ECO:0000256" key="5">
    <source>
        <dbReference type="SAM" id="MobiDB-lite"/>
    </source>
</evidence>
<dbReference type="PANTHER" id="PTHR43289">
    <property type="entry name" value="MITOGEN-ACTIVATED PROTEIN KINASE KINASE KINASE 20-RELATED"/>
    <property type="match status" value="1"/>
</dbReference>
<dbReference type="Proteomes" id="UP000295497">
    <property type="component" value="Chromosome"/>
</dbReference>
<feature type="compositionally biased region" description="Basic and acidic residues" evidence="5">
    <location>
        <begin position="316"/>
        <end position="334"/>
    </location>
</feature>
<evidence type="ECO:0000256" key="1">
    <source>
        <dbReference type="ARBA" id="ARBA00022679"/>
    </source>
</evidence>
<feature type="compositionally biased region" description="Low complexity" evidence="5">
    <location>
        <begin position="302"/>
        <end position="313"/>
    </location>
</feature>
<dbReference type="PROSITE" id="PS50011">
    <property type="entry name" value="PROTEIN_KINASE_DOM"/>
    <property type="match status" value="1"/>
</dbReference>
<proteinExistence type="predicted"/>
<dbReference type="AlphaFoldDB" id="A0A4P2R196"/>
<dbReference type="Gene3D" id="1.10.510.10">
    <property type="entry name" value="Transferase(Phosphotransferase) domain 1"/>
    <property type="match status" value="1"/>
</dbReference>
<evidence type="ECO:0000256" key="4">
    <source>
        <dbReference type="ARBA" id="ARBA00022840"/>
    </source>
</evidence>
<dbReference type="SMART" id="SM00220">
    <property type="entry name" value="S_TKc"/>
    <property type="match status" value="1"/>
</dbReference>
<gene>
    <name evidence="7" type="ORF">SOCE836_078910</name>
</gene>
<feature type="region of interest" description="Disordered" evidence="5">
    <location>
        <begin position="274"/>
        <end position="366"/>
    </location>
</feature>
<reference evidence="7 8" key="1">
    <citation type="submission" date="2015-09" db="EMBL/GenBank/DDBJ databases">
        <title>Sorangium comparison.</title>
        <authorList>
            <person name="Zaburannyi N."/>
            <person name="Bunk B."/>
            <person name="Overmann J."/>
            <person name="Mueller R."/>
        </authorList>
    </citation>
    <scope>NUCLEOTIDE SEQUENCE [LARGE SCALE GENOMIC DNA]</scope>
    <source>
        <strain evidence="7 8">So ce836</strain>
    </source>
</reference>
<feature type="compositionally biased region" description="Low complexity" evidence="5">
    <location>
        <begin position="336"/>
        <end position="345"/>
    </location>
</feature>
<keyword evidence="2" id="KW-0547">Nucleotide-binding</keyword>
<dbReference type="InterPro" id="IPR011009">
    <property type="entry name" value="Kinase-like_dom_sf"/>
</dbReference>
<protein>
    <recommendedName>
        <fullName evidence="6">Protein kinase domain-containing protein</fullName>
    </recommendedName>
</protein>
<keyword evidence="4" id="KW-0067">ATP-binding</keyword>
<evidence type="ECO:0000256" key="2">
    <source>
        <dbReference type="ARBA" id="ARBA00022741"/>
    </source>
</evidence>
<name>A0A4P2R196_SORCE</name>
<dbReference type="GO" id="GO:0004674">
    <property type="term" value="F:protein serine/threonine kinase activity"/>
    <property type="evidence" value="ECO:0007669"/>
    <property type="project" value="TreeGrafter"/>
</dbReference>
<sequence>MVDGSGLGYRIVERLEDLGHVDVYAAVDREGRDALLYLSEAVPGGFREGLERLRAVSRRIEEVPLVLDGGLGDSFCWAATERYDGRSLRALLEERPGSITPPWALSQVAEVAEVLKVAHAAGVFHGDLCPERVILLDDGSFKLTGLGLAQLFGLSAADAAEAPAYRSPEQLAEPAVLDERTDVHALGLVLYELIGLRRPFAERAPEELVRCILNTTPLPLETFVPLPPLVAAVVRRATERPPEARYRDMAELIAALHGALEGWCRWQGEVDQGAGPGVRRASMASRGGRSQRPASLSDGLARPSGEPGPRSGGATPHDRRPEPASEEVTERPRDVSSSISISTSTETAPAPGAQANRLPSPPGRRTRIALTVGAGGLVLAAAAAALVGRLHLGSPSAARPPAVARLPRVLVLAARAAPGPGELEGVPRKRPLRPRPALRASPEPTAPATAAAPVPAPPEPKEPVPPCNADWYECGASWPDAHSSTFR</sequence>
<feature type="compositionally biased region" description="Pro residues" evidence="5">
    <location>
        <begin position="454"/>
        <end position="466"/>
    </location>
</feature>
<keyword evidence="3" id="KW-0418">Kinase</keyword>
<dbReference type="CDD" id="cd14014">
    <property type="entry name" value="STKc_PknB_like"/>
    <property type="match status" value="1"/>
</dbReference>
<feature type="compositionally biased region" description="Low complexity" evidence="5">
    <location>
        <begin position="277"/>
        <end position="292"/>
    </location>
</feature>
<evidence type="ECO:0000256" key="3">
    <source>
        <dbReference type="ARBA" id="ARBA00022777"/>
    </source>
</evidence>
<feature type="domain" description="Protein kinase" evidence="6">
    <location>
        <begin position="9"/>
        <end position="260"/>
    </location>
</feature>
<dbReference type="RefSeq" id="WP_165374382.1">
    <property type="nucleotide sequence ID" value="NZ_CP012672.1"/>
</dbReference>